<dbReference type="SUPFAM" id="SSF53613">
    <property type="entry name" value="Ribokinase-like"/>
    <property type="match status" value="1"/>
</dbReference>
<dbReference type="SUPFAM" id="SSF52309">
    <property type="entry name" value="N-(deoxy)ribosyltransferase-like"/>
    <property type="match status" value="1"/>
</dbReference>
<dbReference type="Proteomes" id="UP000000552">
    <property type="component" value="Chromosome"/>
</dbReference>
<dbReference type="eggNOG" id="COG0524">
    <property type="taxonomic scope" value="Bacteria"/>
</dbReference>
<dbReference type="EMBL" id="BA000012">
    <property type="protein sequence ID" value="BAB52725.1"/>
    <property type="molecule type" value="Genomic_DNA"/>
</dbReference>
<gene>
    <name evidence="2" type="ordered locus">mll6424</name>
</gene>
<dbReference type="Pfam" id="PF05014">
    <property type="entry name" value="Nuc_deoxyrib_tr"/>
    <property type="match status" value="1"/>
</dbReference>
<dbReference type="GO" id="GO:0003824">
    <property type="term" value="F:catalytic activity"/>
    <property type="evidence" value="ECO:0007669"/>
    <property type="project" value="UniProtKB-ARBA"/>
</dbReference>
<evidence type="ECO:0000313" key="2">
    <source>
        <dbReference type="EMBL" id="BAB52725.1"/>
    </source>
</evidence>
<dbReference type="AlphaFoldDB" id="Q989H1"/>
<sequence>MRSLSVVGGIYRERCLQPTWDAVLGSAGRAAQALGTVKASRKRLHAYMSDRARSEVELLAELADFELVPTDLPFLVLFDYAHTLGDPVISPPIGLMGQRLPLAVKDDVVLRYGMLEGDAVVAANIAVYDPQSAFGAAAFTANGSSAKRLAVVLNRLELRSITGEEDPRAGADWLFRNDGAEVVVLKMGALGARVITPVGAWEIPLYRSERVWKLGSGDVFSATFAAMWALEDMAPDDAADIASRATAWYCGHRALPTPDAATLATMPFEQVRPGTGRIYLAAPFFDLGQRWLVEESRRALLQAGAQVFSPIHEVGPGAAEVVAPADLAGIEDCDVLLAIVNGMDPGTVFEAGYAIRKGIPVVALAENSREEDLKMFVGSGATVTSDFATAIYQAVWRLPR</sequence>
<proteinExistence type="predicted"/>
<dbReference type="eggNOG" id="COG3613">
    <property type="taxonomic scope" value="Bacteria"/>
</dbReference>
<dbReference type="InterPro" id="IPR011611">
    <property type="entry name" value="PfkB_dom"/>
</dbReference>
<feature type="domain" description="Carbohydrate kinase PfkB" evidence="1">
    <location>
        <begin position="151"/>
        <end position="252"/>
    </location>
</feature>
<dbReference type="RefSeq" id="WP_010914040.1">
    <property type="nucleotide sequence ID" value="NC_002678.2"/>
</dbReference>
<organism evidence="2 3">
    <name type="scientific">Mesorhizobium japonicum (strain LMG 29417 / CECT 9101 / MAFF 303099)</name>
    <name type="common">Mesorhizobium loti (strain MAFF 303099)</name>
    <dbReference type="NCBI Taxonomy" id="266835"/>
    <lineage>
        <taxon>Bacteria</taxon>
        <taxon>Pseudomonadati</taxon>
        <taxon>Pseudomonadota</taxon>
        <taxon>Alphaproteobacteria</taxon>
        <taxon>Hyphomicrobiales</taxon>
        <taxon>Phyllobacteriaceae</taxon>
        <taxon>Mesorhizobium</taxon>
    </lineage>
</organism>
<name>Q989H1_RHILO</name>
<dbReference type="Gene3D" id="3.40.1190.20">
    <property type="match status" value="1"/>
</dbReference>
<reference evidence="2 3" key="1">
    <citation type="journal article" date="2000" name="DNA Res.">
        <title>Complete genome structure of the nitrogen-fixing symbiotic bacterium Mesorhizobium loti.</title>
        <authorList>
            <person name="Kaneko T."/>
            <person name="Nakamura Y."/>
            <person name="Sato S."/>
            <person name="Asamizu E."/>
            <person name="Kato T."/>
            <person name="Sasamoto S."/>
            <person name="Watanabe A."/>
            <person name="Idesawa K."/>
            <person name="Ishikawa A."/>
            <person name="Kawashima K."/>
            <person name="Kimura T."/>
            <person name="Kishida Y."/>
            <person name="Kiyokawa C."/>
            <person name="Kohara M."/>
            <person name="Matsumoto M."/>
            <person name="Matsuno A."/>
            <person name="Mochizuki Y."/>
            <person name="Nakayama S."/>
            <person name="Nakazaki N."/>
            <person name="Shimpo S."/>
            <person name="Sugimoto M."/>
            <person name="Takeuchi C."/>
            <person name="Yamada M."/>
            <person name="Tabata S."/>
        </authorList>
    </citation>
    <scope>NUCLEOTIDE SEQUENCE [LARGE SCALE GENOMIC DNA]</scope>
    <source>
        <strain evidence="3">LMG 29417 / CECT 9101 / MAFF 303099</strain>
    </source>
</reference>
<dbReference type="InterPro" id="IPR007710">
    <property type="entry name" value="Nucleoside_deoxyribTrfase"/>
</dbReference>
<dbReference type="Gene3D" id="3.40.50.450">
    <property type="match status" value="1"/>
</dbReference>
<dbReference type="Pfam" id="PF00294">
    <property type="entry name" value="PfkB"/>
    <property type="match status" value="1"/>
</dbReference>
<dbReference type="PATRIC" id="fig|266835.9.peg.5099"/>
<evidence type="ECO:0000313" key="3">
    <source>
        <dbReference type="Proteomes" id="UP000000552"/>
    </source>
</evidence>
<dbReference type="InterPro" id="IPR029056">
    <property type="entry name" value="Ribokinase-like"/>
</dbReference>
<protein>
    <submittedName>
        <fullName evidence="2">Mll6424 protein</fullName>
    </submittedName>
</protein>
<accession>Q989H1</accession>
<evidence type="ECO:0000259" key="1">
    <source>
        <dbReference type="Pfam" id="PF00294"/>
    </source>
</evidence>
<dbReference type="HOGENOM" id="CLU_057110_0_0_5"/>
<dbReference type="KEGG" id="mlo:mll6424"/>